<reference evidence="5 6" key="1">
    <citation type="journal article" date="2015" name="Sci. Rep.">
        <title>Genome of the facultative scuticociliatosis pathogen Pseudocohnilembus persalinus provides insight into its virulence through horizontal gene transfer.</title>
        <authorList>
            <person name="Xiong J."/>
            <person name="Wang G."/>
            <person name="Cheng J."/>
            <person name="Tian M."/>
            <person name="Pan X."/>
            <person name="Warren A."/>
            <person name="Jiang C."/>
            <person name="Yuan D."/>
            <person name="Miao W."/>
        </authorList>
    </citation>
    <scope>NUCLEOTIDE SEQUENCE [LARGE SCALE GENOMIC DNA]</scope>
    <source>
        <strain evidence="5">36N120E</strain>
    </source>
</reference>
<accession>A0A0V0QQD3</accession>
<dbReference type="Pfam" id="PF00515">
    <property type="entry name" value="TPR_1"/>
    <property type="match status" value="1"/>
</dbReference>
<dbReference type="OrthoDB" id="9991317at2759"/>
<dbReference type="SMART" id="SM00028">
    <property type="entry name" value="TPR"/>
    <property type="match status" value="10"/>
</dbReference>
<dbReference type="PANTHER" id="PTHR12558:SF13">
    <property type="entry name" value="CELL DIVISION CYCLE PROTEIN 27 HOMOLOG"/>
    <property type="match status" value="1"/>
</dbReference>
<dbReference type="InterPro" id="IPR019734">
    <property type="entry name" value="TPR_rpt"/>
</dbReference>
<dbReference type="EMBL" id="LDAU01000114">
    <property type="protein sequence ID" value="KRX04514.1"/>
    <property type="molecule type" value="Genomic_DNA"/>
</dbReference>
<feature type="region of interest" description="Disordered" evidence="4">
    <location>
        <begin position="509"/>
        <end position="529"/>
    </location>
</feature>
<name>A0A0V0QQD3_PSEPJ</name>
<protein>
    <submittedName>
        <fullName evidence="5">Uncharacterized protein</fullName>
    </submittedName>
</protein>
<dbReference type="InParanoid" id="A0A0V0QQD3"/>
<evidence type="ECO:0000256" key="2">
    <source>
        <dbReference type="ARBA" id="ARBA00038210"/>
    </source>
</evidence>
<comment type="caution">
    <text evidence="5">The sequence shown here is derived from an EMBL/GenBank/DDBJ whole genome shotgun (WGS) entry which is preliminary data.</text>
</comment>
<sequence>MIEQDNQEIVMAPKTQFEKEIDHLICQAHQFYLDQNHVLAYQIFKKVNEMCPTHATPYFFLGIYEKKENIEKKIQYFEKCTTLFPTTFHPMALCKWGYLLIGKIEIENKQQQAIDIDPKIIEKWHIYSKYLTKLEWIQLLLSFQNTYEQQILELIQQELQRDENDPYIYYQWGNYYLINFKYKEAKEIYQKGLEKQSDFWLIKNNLSFVLNQLQEYEEALKIGLGSIKLNSKNHTAYNNVGNALTKLGKLDEAINYYKKTIELSPSFPTAYMNITYPLTKQGKTQEAIQYLETLLHYIYDTNDLLKINFVMGEIYFQENKYDIALQKYLKCYQIYDEQPRILYCIGMCYLKLKVYNQALRFFKLVLTNDKSFTFAYSQIGYISIIQKNFEQAIEYYEKAQIYKKNDQAIQQNLAYCYLQVKNYKKAVYYYLKLVTSNIQNMDLIMNQELKSTIKNMLNLQEKKNQIQKNSCISLRLLKQTPQIYKRFRSEITQEISEFLVYNINQNNNSNNKNNIPQNNSNKISAQINI</sequence>
<dbReference type="Pfam" id="PF13181">
    <property type="entry name" value="TPR_8"/>
    <property type="match status" value="2"/>
</dbReference>
<evidence type="ECO:0000256" key="4">
    <source>
        <dbReference type="SAM" id="MobiDB-lite"/>
    </source>
</evidence>
<feature type="repeat" description="TPR" evidence="3">
    <location>
        <begin position="234"/>
        <end position="267"/>
    </location>
</feature>
<dbReference type="SUPFAM" id="SSF48452">
    <property type="entry name" value="TPR-like"/>
    <property type="match status" value="2"/>
</dbReference>
<keyword evidence="6" id="KW-1185">Reference proteome</keyword>
<dbReference type="PANTHER" id="PTHR12558">
    <property type="entry name" value="CELL DIVISION CYCLE 16,23,27"/>
    <property type="match status" value="1"/>
</dbReference>
<keyword evidence="1 3" id="KW-0802">TPR repeat</keyword>
<evidence type="ECO:0000313" key="5">
    <source>
        <dbReference type="EMBL" id="KRX04514.1"/>
    </source>
</evidence>
<dbReference type="PROSITE" id="PS50293">
    <property type="entry name" value="TPR_REGION"/>
    <property type="match status" value="1"/>
</dbReference>
<evidence type="ECO:0000256" key="1">
    <source>
        <dbReference type="ARBA" id="ARBA00022803"/>
    </source>
</evidence>
<gene>
    <name evidence="5" type="ORF">PPERSA_04329</name>
</gene>
<dbReference type="PROSITE" id="PS50005">
    <property type="entry name" value="TPR"/>
    <property type="match status" value="2"/>
</dbReference>
<comment type="similarity">
    <text evidence="2">Belongs to the APC3/CDC27 family.</text>
</comment>
<dbReference type="Pfam" id="PF12895">
    <property type="entry name" value="ANAPC3"/>
    <property type="match status" value="1"/>
</dbReference>
<dbReference type="Gene3D" id="1.25.40.10">
    <property type="entry name" value="Tetratricopeptide repeat domain"/>
    <property type="match status" value="3"/>
</dbReference>
<dbReference type="OMA" id="MCPTHAT"/>
<dbReference type="AlphaFoldDB" id="A0A0V0QQD3"/>
<feature type="repeat" description="TPR" evidence="3">
    <location>
        <begin position="373"/>
        <end position="406"/>
    </location>
</feature>
<organism evidence="5 6">
    <name type="scientific">Pseudocohnilembus persalinus</name>
    <name type="common">Ciliate</name>
    <dbReference type="NCBI Taxonomy" id="266149"/>
    <lineage>
        <taxon>Eukaryota</taxon>
        <taxon>Sar</taxon>
        <taxon>Alveolata</taxon>
        <taxon>Ciliophora</taxon>
        <taxon>Intramacronucleata</taxon>
        <taxon>Oligohymenophorea</taxon>
        <taxon>Scuticociliatia</taxon>
        <taxon>Philasterida</taxon>
        <taxon>Pseudocohnilembidae</taxon>
        <taxon>Pseudocohnilembus</taxon>
    </lineage>
</organism>
<dbReference type="Proteomes" id="UP000054937">
    <property type="component" value="Unassembled WGS sequence"/>
</dbReference>
<evidence type="ECO:0000313" key="6">
    <source>
        <dbReference type="Proteomes" id="UP000054937"/>
    </source>
</evidence>
<evidence type="ECO:0000256" key="3">
    <source>
        <dbReference type="PROSITE-ProRule" id="PRU00339"/>
    </source>
</evidence>
<proteinExistence type="inferred from homology"/>
<dbReference type="InterPro" id="IPR011990">
    <property type="entry name" value="TPR-like_helical_dom_sf"/>
</dbReference>